<dbReference type="Proteomes" id="UP000278149">
    <property type="component" value="Unassembled WGS sequence"/>
</dbReference>
<sequence length="111" mass="12919">MKHYLGKDENGRSKYKYCYLGPVDEYLYVSKTTHPREAIPLTNMANLVRDLEYLIALSNFITQNASALANAIRRSKRYYLVDETIKAVEEASQALKMLSEMFEEEKMIEEI</sequence>
<organism evidence="1 2">
    <name type="scientific">Candidatus Korarchaeum cryptofilum</name>
    <dbReference type="NCBI Taxonomy" id="498846"/>
    <lineage>
        <taxon>Archaea</taxon>
        <taxon>Thermoproteota</taxon>
        <taxon>Candidatus Korarchaeia</taxon>
        <taxon>Candidatus Korarchaeales</taxon>
        <taxon>Candidatus Korarchaeaceae</taxon>
        <taxon>Candidatus Korarchaeum</taxon>
    </lineage>
</organism>
<gene>
    <name evidence="1" type="ORF">D9Q81_00395</name>
</gene>
<dbReference type="EMBL" id="RCOR01000003">
    <property type="protein sequence ID" value="RSN70772.1"/>
    <property type="molecule type" value="Genomic_DNA"/>
</dbReference>
<dbReference type="AlphaFoldDB" id="A0A3R9WZM7"/>
<accession>A0A3R9WZM7</accession>
<proteinExistence type="predicted"/>
<evidence type="ECO:0000313" key="1">
    <source>
        <dbReference type="EMBL" id="RSN70772.1"/>
    </source>
</evidence>
<evidence type="ECO:0000313" key="2">
    <source>
        <dbReference type="Proteomes" id="UP000278149"/>
    </source>
</evidence>
<reference evidence="1 2" key="1">
    <citation type="submission" date="2018-10" db="EMBL/GenBank/DDBJ databases">
        <title>Co-occurring genomic capacity for anaerobic methane metabolism and dissimilatory sulfite reduction discovered in the Korarchaeota.</title>
        <authorList>
            <person name="Mckay L.J."/>
            <person name="Dlakic M."/>
            <person name="Fields M.W."/>
            <person name="Delmont T.O."/>
            <person name="Eren A.M."/>
            <person name="Jay Z.J."/>
            <person name="Klingelsmith K.B."/>
            <person name="Rusch D.B."/>
            <person name="Inskeep W.P."/>
        </authorList>
    </citation>
    <scope>NUCLEOTIDE SEQUENCE [LARGE SCALE GENOMIC DNA]</scope>
    <source>
        <strain evidence="1 2">WS</strain>
    </source>
</reference>
<protein>
    <submittedName>
        <fullName evidence="1">Uncharacterized protein</fullName>
    </submittedName>
</protein>
<name>A0A3R9WZM7_9CREN</name>
<comment type="caution">
    <text evidence="1">The sequence shown here is derived from an EMBL/GenBank/DDBJ whole genome shotgun (WGS) entry which is preliminary data.</text>
</comment>